<dbReference type="InterPro" id="IPR000524">
    <property type="entry name" value="Tscrpt_reg_HTH_GntR"/>
</dbReference>
<dbReference type="PROSITE" id="PS50949">
    <property type="entry name" value="HTH_GNTR"/>
    <property type="match status" value="1"/>
</dbReference>
<dbReference type="SUPFAM" id="SSF48008">
    <property type="entry name" value="GntR ligand-binding domain-like"/>
    <property type="match status" value="1"/>
</dbReference>
<dbReference type="InterPro" id="IPR011711">
    <property type="entry name" value="GntR_C"/>
</dbReference>
<organism evidence="5">
    <name type="scientific">freshwater metagenome</name>
    <dbReference type="NCBI Taxonomy" id="449393"/>
    <lineage>
        <taxon>unclassified sequences</taxon>
        <taxon>metagenomes</taxon>
        <taxon>ecological metagenomes</taxon>
    </lineage>
</organism>
<dbReference type="PANTHER" id="PTHR43537">
    <property type="entry name" value="TRANSCRIPTIONAL REGULATOR, GNTR FAMILY"/>
    <property type="match status" value="1"/>
</dbReference>
<gene>
    <name evidence="5" type="ORF">UFOPK2032_00462</name>
</gene>
<dbReference type="PRINTS" id="PR00035">
    <property type="entry name" value="HTHGNTR"/>
</dbReference>
<dbReference type="InterPro" id="IPR036388">
    <property type="entry name" value="WH-like_DNA-bd_sf"/>
</dbReference>
<dbReference type="InterPro" id="IPR008920">
    <property type="entry name" value="TF_FadR/GntR_C"/>
</dbReference>
<sequence length="247" mass="26555">MTTAKQAESIQPLPLGSSSLLLKRTRSANAFEETVERILQTIRLGLIQPGDRLPGEREIASLLGVSRDTVREAASALGAAGYLTTRRGRYGGTFISDSLPAEYGKANLANSSEITDILVFREVVECGAAYAAANAELTRDVRGALQDAHEQTSAAEPSDYRRLDSRLHLLIAEVTGSEKLIAEVAYSRMRVNELLDNIPLLPPNIAHSNEQHEKIIGAILKGNPSVAQSAMRDHLAGSAALLRGFLG</sequence>
<dbReference type="InterPro" id="IPR036390">
    <property type="entry name" value="WH_DNA-bd_sf"/>
</dbReference>
<dbReference type="PANTHER" id="PTHR43537:SF24">
    <property type="entry name" value="GLUCONATE OPERON TRANSCRIPTIONAL REPRESSOR"/>
    <property type="match status" value="1"/>
</dbReference>
<dbReference type="GO" id="GO:0003700">
    <property type="term" value="F:DNA-binding transcription factor activity"/>
    <property type="evidence" value="ECO:0007669"/>
    <property type="project" value="InterPro"/>
</dbReference>
<reference evidence="5" key="1">
    <citation type="submission" date="2020-05" db="EMBL/GenBank/DDBJ databases">
        <authorList>
            <person name="Chiriac C."/>
            <person name="Salcher M."/>
            <person name="Ghai R."/>
            <person name="Kavagutti S V."/>
        </authorList>
    </citation>
    <scope>NUCLEOTIDE SEQUENCE</scope>
</reference>
<feature type="domain" description="HTH gntR-type" evidence="4">
    <location>
        <begin position="28"/>
        <end position="98"/>
    </location>
</feature>
<protein>
    <submittedName>
        <fullName evidence="5">Unannotated protein</fullName>
    </submittedName>
</protein>
<dbReference type="Pfam" id="PF07729">
    <property type="entry name" value="FCD"/>
    <property type="match status" value="1"/>
</dbReference>
<dbReference type="EMBL" id="CAEZVM010000011">
    <property type="protein sequence ID" value="CAB4629137.1"/>
    <property type="molecule type" value="Genomic_DNA"/>
</dbReference>
<dbReference type="SMART" id="SM00345">
    <property type="entry name" value="HTH_GNTR"/>
    <property type="match status" value="1"/>
</dbReference>
<keyword evidence="1" id="KW-0805">Transcription regulation</keyword>
<keyword evidence="2" id="KW-0238">DNA-binding</keyword>
<dbReference type="CDD" id="cd07377">
    <property type="entry name" value="WHTH_GntR"/>
    <property type="match status" value="1"/>
</dbReference>
<proteinExistence type="predicted"/>
<dbReference type="SUPFAM" id="SSF46785">
    <property type="entry name" value="Winged helix' DNA-binding domain"/>
    <property type="match status" value="1"/>
</dbReference>
<dbReference type="Pfam" id="PF00392">
    <property type="entry name" value="GntR"/>
    <property type="match status" value="1"/>
</dbReference>
<dbReference type="SMART" id="SM00895">
    <property type="entry name" value="FCD"/>
    <property type="match status" value="1"/>
</dbReference>
<keyword evidence="3" id="KW-0804">Transcription</keyword>
<evidence type="ECO:0000259" key="4">
    <source>
        <dbReference type="PROSITE" id="PS50949"/>
    </source>
</evidence>
<accession>A0A6J6IWN6</accession>
<dbReference type="Gene3D" id="1.10.10.10">
    <property type="entry name" value="Winged helix-like DNA-binding domain superfamily/Winged helix DNA-binding domain"/>
    <property type="match status" value="1"/>
</dbReference>
<evidence type="ECO:0000256" key="2">
    <source>
        <dbReference type="ARBA" id="ARBA00023125"/>
    </source>
</evidence>
<evidence type="ECO:0000256" key="1">
    <source>
        <dbReference type="ARBA" id="ARBA00023015"/>
    </source>
</evidence>
<dbReference type="AlphaFoldDB" id="A0A6J6IWN6"/>
<dbReference type="GO" id="GO:0003677">
    <property type="term" value="F:DNA binding"/>
    <property type="evidence" value="ECO:0007669"/>
    <property type="project" value="UniProtKB-KW"/>
</dbReference>
<evidence type="ECO:0000256" key="3">
    <source>
        <dbReference type="ARBA" id="ARBA00023163"/>
    </source>
</evidence>
<name>A0A6J6IWN6_9ZZZZ</name>
<dbReference type="Gene3D" id="1.20.120.530">
    <property type="entry name" value="GntR ligand-binding domain-like"/>
    <property type="match status" value="1"/>
</dbReference>
<evidence type="ECO:0000313" key="5">
    <source>
        <dbReference type="EMBL" id="CAB4629137.1"/>
    </source>
</evidence>